<gene>
    <name evidence="2" type="ORF">S01H1_42455</name>
</gene>
<dbReference type="CDD" id="cd00299">
    <property type="entry name" value="GST_C_family"/>
    <property type="match status" value="1"/>
</dbReference>
<dbReference type="InterPro" id="IPR010987">
    <property type="entry name" value="Glutathione-S-Trfase_C-like"/>
</dbReference>
<dbReference type="SUPFAM" id="SSF47616">
    <property type="entry name" value="GST C-terminal domain-like"/>
    <property type="match status" value="1"/>
</dbReference>
<proteinExistence type="predicted"/>
<evidence type="ECO:0000313" key="2">
    <source>
        <dbReference type="EMBL" id="GAG06910.1"/>
    </source>
</evidence>
<feature type="domain" description="GST C-terminal" evidence="1">
    <location>
        <begin position="1"/>
        <end position="70"/>
    </location>
</feature>
<feature type="non-terminal residue" evidence="2">
    <location>
        <position position="1"/>
    </location>
</feature>
<name>X0UMK9_9ZZZZ</name>
<dbReference type="AlphaFoldDB" id="X0UMK9"/>
<dbReference type="Gene3D" id="1.20.1050.10">
    <property type="match status" value="1"/>
</dbReference>
<comment type="caution">
    <text evidence="2">The sequence shown here is derived from an EMBL/GenBank/DDBJ whole genome shotgun (WGS) entry which is preliminary data.</text>
</comment>
<protein>
    <recommendedName>
        <fullName evidence="1">GST C-terminal domain-containing protein</fullName>
    </recommendedName>
</protein>
<accession>X0UMK9</accession>
<evidence type="ECO:0000259" key="1">
    <source>
        <dbReference type="PROSITE" id="PS50405"/>
    </source>
</evidence>
<dbReference type="Pfam" id="PF00043">
    <property type="entry name" value="GST_C"/>
    <property type="match status" value="1"/>
</dbReference>
<dbReference type="InterPro" id="IPR004046">
    <property type="entry name" value="GST_C"/>
</dbReference>
<dbReference type="EMBL" id="BARS01027004">
    <property type="protein sequence ID" value="GAG06910.1"/>
    <property type="molecule type" value="Genomic_DNA"/>
</dbReference>
<reference evidence="2" key="1">
    <citation type="journal article" date="2014" name="Front. Microbiol.">
        <title>High frequency of phylogenetically diverse reductive dehalogenase-homologous genes in deep subseafloor sedimentary metagenomes.</title>
        <authorList>
            <person name="Kawai M."/>
            <person name="Futagami T."/>
            <person name="Toyoda A."/>
            <person name="Takaki Y."/>
            <person name="Nishi S."/>
            <person name="Hori S."/>
            <person name="Arai W."/>
            <person name="Tsubouchi T."/>
            <person name="Morono Y."/>
            <person name="Uchiyama I."/>
            <person name="Ito T."/>
            <person name="Fujiyama A."/>
            <person name="Inagaki F."/>
            <person name="Takami H."/>
        </authorList>
    </citation>
    <scope>NUCLEOTIDE SEQUENCE</scope>
    <source>
        <strain evidence="2">Expedition CK06-06</strain>
    </source>
</reference>
<dbReference type="InterPro" id="IPR036282">
    <property type="entry name" value="Glutathione-S-Trfase_C_sf"/>
</dbReference>
<dbReference type="PROSITE" id="PS50405">
    <property type="entry name" value="GST_CTER"/>
    <property type="match status" value="1"/>
</dbReference>
<sequence length="88" mass="9982">GPYFTGEEVSLVDAAFTPALQRLFWANEIYPQMAVFEGRPKVKRWWDALAERTSVQNSAVSDLRERYDGFVGRDRGGYKSFLGSMVSV</sequence>
<organism evidence="2">
    <name type="scientific">marine sediment metagenome</name>
    <dbReference type="NCBI Taxonomy" id="412755"/>
    <lineage>
        <taxon>unclassified sequences</taxon>
        <taxon>metagenomes</taxon>
        <taxon>ecological metagenomes</taxon>
    </lineage>
</organism>